<reference evidence="1" key="1">
    <citation type="submission" date="2014-09" db="EMBL/GenBank/DDBJ databases">
        <authorList>
            <person name="Magalhaes I.L.F."/>
            <person name="Oliveira U."/>
            <person name="Santos F.R."/>
            <person name="Vidigal T.H.D.A."/>
            <person name="Brescovit A.D."/>
            <person name="Santos A.J."/>
        </authorList>
    </citation>
    <scope>NUCLEOTIDE SEQUENCE</scope>
    <source>
        <tissue evidence="1">Shoot tissue taken approximately 20 cm above the soil surface</tissue>
    </source>
</reference>
<dbReference type="Gene3D" id="3.10.10.10">
    <property type="entry name" value="HIV Type 1 Reverse Transcriptase, subunit A, domain 1"/>
    <property type="match status" value="1"/>
</dbReference>
<dbReference type="InterPro" id="IPR043502">
    <property type="entry name" value="DNA/RNA_pol_sf"/>
</dbReference>
<dbReference type="AlphaFoldDB" id="A0A0A9BU64"/>
<protein>
    <submittedName>
        <fullName evidence="1">Uncharacterized protein</fullName>
    </submittedName>
</protein>
<dbReference type="PANTHER" id="PTHR15503">
    <property type="entry name" value="LDOC1 RELATED"/>
    <property type="match status" value="1"/>
</dbReference>
<reference evidence="1" key="2">
    <citation type="journal article" date="2015" name="Data Brief">
        <title>Shoot transcriptome of the giant reed, Arundo donax.</title>
        <authorList>
            <person name="Barrero R.A."/>
            <person name="Guerrero F.D."/>
            <person name="Moolhuijzen P."/>
            <person name="Goolsby J.A."/>
            <person name="Tidwell J."/>
            <person name="Bellgard S.E."/>
            <person name="Bellgard M.I."/>
        </authorList>
    </citation>
    <scope>NUCLEOTIDE SEQUENCE</scope>
    <source>
        <tissue evidence="1">Shoot tissue taken approximately 20 cm above the soil surface</tissue>
    </source>
</reference>
<name>A0A0A9BU64_ARUDO</name>
<evidence type="ECO:0000313" key="1">
    <source>
        <dbReference type="EMBL" id="JAD67569.1"/>
    </source>
</evidence>
<sequence length="162" mass="18206">MILGMDWLELYSPMKVHWKHKWMSIPYQGGTTFLQGLISELPKGSVLEVVQLMALSGSDSEQQPLLPEIQQLIDDFADVFEPPTGLPPSRSCDHVIPLIEGARSVNIQPYMYPPAVKDEIERQIAEMLKSGVIQHSSNPFSSSVLLVKKKDAKYHFVWISGT</sequence>
<dbReference type="EMBL" id="GBRH01230326">
    <property type="protein sequence ID" value="JAD67569.1"/>
    <property type="molecule type" value="Transcribed_RNA"/>
</dbReference>
<dbReference type="PANTHER" id="PTHR15503:SF40">
    <property type="match status" value="1"/>
</dbReference>
<proteinExistence type="predicted"/>
<accession>A0A0A9BU64</accession>
<dbReference type="SUPFAM" id="SSF56672">
    <property type="entry name" value="DNA/RNA polymerases"/>
    <property type="match status" value="1"/>
</dbReference>
<organism evidence="1">
    <name type="scientific">Arundo donax</name>
    <name type="common">Giant reed</name>
    <name type="synonym">Donax arundinaceus</name>
    <dbReference type="NCBI Taxonomy" id="35708"/>
    <lineage>
        <taxon>Eukaryota</taxon>
        <taxon>Viridiplantae</taxon>
        <taxon>Streptophyta</taxon>
        <taxon>Embryophyta</taxon>
        <taxon>Tracheophyta</taxon>
        <taxon>Spermatophyta</taxon>
        <taxon>Magnoliopsida</taxon>
        <taxon>Liliopsida</taxon>
        <taxon>Poales</taxon>
        <taxon>Poaceae</taxon>
        <taxon>PACMAD clade</taxon>
        <taxon>Arundinoideae</taxon>
        <taxon>Arundineae</taxon>
        <taxon>Arundo</taxon>
    </lineage>
</organism>
<dbReference type="InterPro" id="IPR032567">
    <property type="entry name" value="RTL1-rel"/>
</dbReference>